<protein>
    <submittedName>
        <fullName evidence="6">Sigma 54-interacting transcriptional regulator</fullName>
    </submittedName>
</protein>
<dbReference type="Gene3D" id="3.40.50.300">
    <property type="entry name" value="P-loop containing nucleotide triphosphate hydrolases"/>
    <property type="match status" value="1"/>
</dbReference>
<evidence type="ECO:0000256" key="3">
    <source>
        <dbReference type="ARBA" id="ARBA00023015"/>
    </source>
</evidence>
<dbReference type="InterPro" id="IPR002197">
    <property type="entry name" value="HTH_Fis"/>
</dbReference>
<evidence type="ECO:0000259" key="5">
    <source>
        <dbReference type="PROSITE" id="PS50045"/>
    </source>
</evidence>
<dbReference type="GO" id="GO:0006355">
    <property type="term" value="P:regulation of DNA-templated transcription"/>
    <property type="evidence" value="ECO:0007669"/>
    <property type="project" value="InterPro"/>
</dbReference>
<dbReference type="InterPro" id="IPR009057">
    <property type="entry name" value="Homeodomain-like_sf"/>
</dbReference>
<dbReference type="Gene3D" id="1.10.10.60">
    <property type="entry name" value="Homeodomain-like"/>
    <property type="match status" value="1"/>
</dbReference>
<gene>
    <name evidence="6" type="ORF">HF320_08635</name>
</gene>
<dbReference type="EMBL" id="JABBCP010000007">
    <property type="protein sequence ID" value="NMF56386.1"/>
    <property type="molecule type" value="Genomic_DNA"/>
</dbReference>
<comment type="caution">
    <text evidence="6">The sequence shown here is derived from an EMBL/GenBank/DDBJ whole genome shotgun (WGS) entry which is preliminary data.</text>
</comment>
<dbReference type="GO" id="GO:0043565">
    <property type="term" value="F:sequence-specific DNA binding"/>
    <property type="evidence" value="ECO:0007669"/>
    <property type="project" value="InterPro"/>
</dbReference>
<dbReference type="SUPFAM" id="SSF52540">
    <property type="entry name" value="P-loop containing nucleoside triphosphate hydrolases"/>
    <property type="match status" value="1"/>
</dbReference>
<dbReference type="PROSITE" id="PS50045">
    <property type="entry name" value="SIGMA54_INTERACT_4"/>
    <property type="match status" value="1"/>
</dbReference>
<evidence type="ECO:0000256" key="2">
    <source>
        <dbReference type="ARBA" id="ARBA00022840"/>
    </source>
</evidence>
<name>A0A7X9YJS3_9ACTN</name>
<dbReference type="Proteomes" id="UP000546970">
    <property type="component" value="Unassembled WGS sequence"/>
</dbReference>
<accession>A0A7X9YJS3</accession>
<dbReference type="RefSeq" id="WP_169277971.1">
    <property type="nucleotide sequence ID" value="NZ_JABBCP010000007.1"/>
</dbReference>
<feature type="domain" description="Sigma-54 factor interaction" evidence="5">
    <location>
        <begin position="152"/>
        <end position="335"/>
    </location>
</feature>
<organism evidence="6 7">
    <name type="scientific">Collinsella acetigenes</name>
    <dbReference type="NCBI Taxonomy" id="2713419"/>
    <lineage>
        <taxon>Bacteria</taxon>
        <taxon>Bacillati</taxon>
        <taxon>Actinomycetota</taxon>
        <taxon>Coriobacteriia</taxon>
        <taxon>Coriobacteriales</taxon>
        <taxon>Coriobacteriaceae</taxon>
        <taxon>Collinsella</taxon>
    </lineage>
</organism>
<dbReference type="InterPro" id="IPR058031">
    <property type="entry name" value="AAA_lid_NorR"/>
</dbReference>
<keyword evidence="3" id="KW-0805">Transcription regulation</keyword>
<dbReference type="Pfam" id="PF02954">
    <property type="entry name" value="HTH_8"/>
    <property type="match status" value="1"/>
</dbReference>
<dbReference type="PANTHER" id="PTHR32071">
    <property type="entry name" value="TRANSCRIPTIONAL REGULATORY PROTEIN"/>
    <property type="match status" value="1"/>
</dbReference>
<dbReference type="Pfam" id="PF25601">
    <property type="entry name" value="AAA_lid_14"/>
    <property type="match status" value="1"/>
</dbReference>
<dbReference type="SUPFAM" id="SSF46689">
    <property type="entry name" value="Homeodomain-like"/>
    <property type="match status" value="1"/>
</dbReference>
<evidence type="ECO:0000313" key="6">
    <source>
        <dbReference type="EMBL" id="NMF56386.1"/>
    </source>
</evidence>
<evidence type="ECO:0000313" key="7">
    <source>
        <dbReference type="Proteomes" id="UP000546970"/>
    </source>
</evidence>
<proteinExistence type="predicted"/>
<dbReference type="GO" id="GO:0005524">
    <property type="term" value="F:ATP binding"/>
    <property type="evidence" value="ECO:0007669"/>
    <property type="project" value="UniProtKB-KW"/>
</dbReference>
<dbReference type="AlphaFoldDB" id="A0A7X9YJS3"/>
<dbReference type="Gene3D" id="1.10.8.60">
    <property type="match status" value="1"/>
</dbReference>
<dbReference type="Pfam" id="PF00158">
    <property type="entry name" value="Sigma54_activat"/>
    <property type="match status" value="1"/>
</dbReference>
<reference evidence="6 7" key="1">
    <citation type="submission" date="2020-04" db="EMBL/GenBank/DDBJ databases">
        <title>Collinsella sp. KGMB02528 nov., an anaerobic actinobacterium isolated from human feces.</title>
        <authorList>
            <person name="Han K.-I."/>
            <person name="Eom M.K."/>
            <person name="Kim J.-S."/>
            <person name="Lee K.C."/>
            <person name="Suh M.K."/>
            <person name="Park S.-H."/>
            <person name="Lee J.H."/>
            <person name="Kang S.W."/>
            <person name="Park J.-E."/>
            <person name="Oh B.S."/>
            <person name="Yu S.Y."/>
            <person name="Choi S.-H."/>
            <person name="Lee D.H."/>
            <person name="Yoon H."/>
            <person name="Kim B.-Y."/>
            <person name="Lee J.H."/>
            <person name="Lee J.-S."/>
        </authorList>
    </citation>
    <scope>NUCLEOTIDE SEQUENCE [LARGE SCALE GENOMIC DNA]</scope>
    <source>
        <strain evidence="6 7">KGMB02528</strain>
    </source>
</reference>
<dbReference type="InterPro" id="IPR002078">
    <property type="entry name" value="Sigma_54_int"/>
</dbReference>
<keyword evidence="4" id="KW-0804">Transcription</keyword>
<dbReference type="InterPro" id="IPR027417">
    <property type="entry name" value="P-loop_NTPase"/>
</dbReference>
<dbReference type="PRINTS" id="PR01590">
    <property type="entry name" value="HTHFIS"/>
</dbReference>
<keyword evidence="7" id="KW-1185">Reference proteome</keyword>
<sequence>MDNRDANSPAVNYLAPDSLQGLLVGALADAGIDIIAFDSDASVAFTTLASTQEHRDALIQYARNHRDQASAGGRLLFTRDRKLFTLYPRKQDVGGHALDVFTVRHRHTTTVRPGIDWLNAKEVRIDFEQSAFGIIEGEAALSPLVLTSYEHNTPVMLEGEAGSGKDQIAELLYLSGSLSHQPFVRISCDILNDRSWHHLLKSADSPLYQTDMTIYIRRLHALEERRHRELLATLREGALTERCRVILSGNDIPGGGECDAVAQCAEQLNCAVCIAPSVREQGDAARRVERYLARLAQEFEMEAPSIEHDAAAILDAYSWPRNYAQLREVAERLLILGGDAPVSKENANAVLAQENVIRSGVFSSPALETDLYILRPLADTERDIAQLVVDHLGGNKTKAADVLGISRTTLWRLLR</sequence>
<keyword evidence="1" id="KW-0547">Nucleotide-binding</keyword>
<evidence type="ECO:0000256" key="1">
    <source>
        <dbReference type="ARBA" id="ARBA00022741"/>
    </source>
</evidence>
<keyword evidence="2" id="KW-0067">ATP-binding</keyword>
<evidence type="ECO:0000256" key="4">
    <source>
        <dbReference type="ARBA" id="ARBA00023163"/>
    </source>
</evidence>